<accession>A0A9D9H847</accession>
<proteinExistence type="predicted"/>
<evidence type="ECO:0000313" key="1">
    <source>
        <dbReference type="EMBL" id="MBO8441616.1"/>
    </source>
</evidence>
<comment type="caution">
    <text evidence="1">The sequence shown here is derived from an EMBL/GenBank/DDBJ whole genome shotgun (WGS) entry which is preliminary data.</text>
</comment>
<dbReference type="Pfam" id="PF05402">
    <property type="entry name" value="PqqD"/>
    <property type="match status" value="1"/>
</dbReference>
<evidence type="ECO:0000313" key="2">
    <source>
        <dbReference type="Proteomes" id="UP000823614"/>
    </source>
</evidence>
<name>A0A9D9H847_9LACO</name>
<dbReference type="Proteomes" id="UP000823614">
    <property type="component" value="Unassembled WGS sequence"/>
</dbReference>
<dbReference type="InterPro" id="IPR008792">
    <property type="entry name" value="PQQD"/>
</dbReference>
<dbReference type="EMBL" id="JADIMP010000066">
    <property type="protein sequence ID" value="MBO8441616.1"/>
    <property type="molecule type" value="Genomic_DNA"/>
</dbReference>
<dbReference type="InterPro" id="IPR041881">
    <property type="entry name" value="PqqD_sf"/>
</dbReference>
<protein>
    <submittedName>
        <fullName evidence="1">PqqD family protein</fullName>
    </submittedName>
</protein>
<dbReference type="Gene3D" id="1.10.10.1150">
    <property type="entry name" value="Coenzyme PQQ synthesis protein D (PqqD)"/>
    <property type="match status" value="1"/>
</dbReference>
<organism evidence="1 2">
    <name type="scientific">Candidatus Gallilactobacillus intestinavium</name>
    <dbReference type="NCBI Taxonomy" id="2840838"/>
    <lineage>
        <taxon>Bacteria</taxon>
        <taxon>Bacillati</taxon>
        <taxon>Bacillota</taxon>
        <taxon>Bacilli</taxon>
        <taxon>Lactobacillales</taxon>
        <taxon>Lactobacillaceae</taxon>
        <taxon>Lactobacillaceae incertae sedis</taxon>
        <taxon>Candidatus Gallilactobacillus</taxon>
    </lineage>
</organism>
<dbReference type="AlphaFoldDB" id="A0A9D9H847"/>
<gene>
    <name evidence="1" type="ORF">IAA89_04205</name>
</gene>
<sequence length="119" mass="14171">MQRKQLTVQDLKQMVFQINPSIHYSLNEQGIITIIRIQNHPIQNFLRKLSFNIPQKTYLDLDKYGSFIVQQIDGKKSVYEIGQILKNKFSEANENLYDRLVLYLHHLDVNEHIIQLINY</sequence>
<reference evidence="1" key="2">
    <citation type="journal article" date="2021" name="PeerJ">
        <title>Extensive microbial diversity within the chicken gut microbiome revealed by metagenomics and culture.</title>
        <authorList>
            <person name="Gilroy R."/>
            <person name="Ravi A."/>
            <person name="Getino M."/>
            <person name="Pursley I."/>
            <person name="Horton D.L."/>
            <person name="Alikhan N.F."/>
            <person name="Baker D."/>
            <person name="Gharbi K."/>
            <person name="Hall N."/>
            <person name="Watson M."/>
            <person name="Adriaenssens E.M."/>
            <person name="Foster-Nyarko E."/>
            <person name="Jarju S."/>
            <person name="Secka A."/>
            <person name="Antonio M."/>
            <person name="Oren A."/>
            <person name="Chaudhuri R.R."/>
            <person name="La Ragione R."/>
            <person name="Hildebrand F."/>
            <person name="Pallen M.J."/>
        </authorList>
    </citation>
    <scope>NUCLEOTIDE SEQUENCE</scope>
    <source>
        <strain evidence="1">C6-149</strain>
    </source>
</reference>
<reference evidence="1" key="1">
    <citation type="submission" date="2020-10" db="EMBL/GenBank/DDBJ databases">
        <authorList>
            <person name="Gilroy R."/>
        </authorList>
    </citation>
    <scope>NUCLEOTIDE SEQUENCE</scope>
    <source>
        <strain evidence="1">C6-149</strain>
    </source>
</reference>